<protein>
    <recommendedName>
        <fullName evidence="3">histidine kinase</fullName>
        <ecNumber evidence="3">2.7.13.3</ecNumber>
    </recommendedName>
</protein>
<dbReference type="AlphaFoldDB" id="A0A087CUE0"/>
<dbReference type="SUPFAM" id="SSF47384">
    <property type="entry name" value="Homodimeric domain of signal transducing histidine kinase"/>
    <property type="match status" value="1"/>
</dbReference>
<dbReference type="Proteomes" id="UP000029040">
    <property type="component" value="Unassembled WGS sequence"/>
</dbReference>
<dbReference type="SMART" id="SM00388">
    <property type="entry name" value="HisKA"/>
    <property type="match status" value="1"/>
</dbReference>
<gene>
    <name evidence="9" type="ORF">BSAE_1156</name>
</gene>
<dbReference type="InterPro" id="IPR050428">
    <property type="entry name" value="TCS_sensor_his_kinase"/>
</dbReference>
<evidence type="ECO:0000256" key="1">
    <source>
        <dbReference type="ARBA" id="ARBA00000085"/>
    </source>
</evidence>
<accession>A0A087CUE0</accession>
<comment type="catalytic activity">
    <reaction evidence="1">
        <text>ATP + protein L-histidine = ADP + protein N-phospho-L-histidine.</text>
        <dbReference type="EC" id="2.7.13.3"/>
    </reaction>
</comment>
<keyword evidence="5" id="KW-0808">Transferase</keyword>
<evidence type="ECO:0000313" key="10">
    <source>
        <dbReference type="Proteomes" id="UP000029040"/>
    </source>
</evidence>
<evidence type="ECO:0000256" key="3">
    <source>
        <dbReference type="ARBA" id="ARBA00012438"/>
    </source>
</evidence>
<feature type="domain" description="Signal transduction histidine kinase dimerisation/phosphoacceptor" evidence="8">
    <location>
        <begin position="181"/>
        <end position="242"/>
    </location>
</feature>
<evidence type="ECO:0000256" key="4">
    <source>
        <dbReference type="ARBA" id="ARBA00022553"/>
    </source>
</evidence>
<dbReference type="PANTHER" id="PTHR45436:SF5">
    <property type="entry name" value="SENSOR HISTIDINE KINASE TRCS"/>
    <property type="match status" value="1"/>
</dbReference>
<evidence type="ECO:0000256" key="5">
    <source>
        <dbReference type="ARBA" id="ARBA00022679"/>
    </source>
</evidence>
<keyword evidence="7" id="KW-1133">Transmembrane helix</keyword>
<dbReference type="Pfam" id="PF00512">
    <property type="entry name" value="HisKA"/>
    <property type="match status" value="1"/>
</dbReference>
<dbReference type="RefSeq" id="WP_202961262.1">
    <property type="nucleotide sequence ID" value="NZ_JDTM01000027.1"/>
</dbReference>
<sequence>MSEKWKQKILLIFPFAVLAAGMILTAAFFLHTYRQIAFEHTSALCETILANSPEAEPQLLAALKDYHSLTEQELRGNDYLEKYGYRVDDFCYDFPLDTVLFPILFFLVTACVFGAGIFLSHRKNLKRIDDLTEYLEQVNIGAGGTLIQTKEDEYSHLQDEIYKTVTMLYQTRETAVAARENFAENLANIAHQLKTPITAAFLSLQLMEKEIPGTYAEQVKQQLKRLNRLEESLLMLSKIDAGMLPLKREKVDLYTVLNLAAENLNDLLRKTILLLKFQKMAVLNFWGIWSGQWKPSSISSRIVWNIPSRAA</sequence>
<dbReference type="InterPro" id="IPR036097">
    <property type="entry name" value="HisK_dim/P_sf"/>
</dbReference>
<dbReference type="GO" id="GO:0005886">
    <property type="term" value="C:plasma membrane"/>
    <property type="evidence" value="ECO:0007669"/>
    <property type="project" value="UniProtKB-SubCell"/>
</dbReference>
<evidence type="ECO:0000259" key="8">
    <source>
        <dbReference type="SMART" id="SM00388"/>
    </source>
</evidence>
<reference evidence="9 10" key="1">
    <citation type="submission" date="2014-03" db="EMBL/GenBank/DDBJ databases">
        <title>Genomics of Bifidobacteria.</title>
        <authorList>
            <person name="Ventura M."/>
            <person name="Milani C."/>
            <person name="Lugli G.A."/>
        </authorList>
    </citation>
    <scope>NUCLEOTIDE SEQUENCE [LARGE SCALE GENOMIC DNA]</scope>
    <source>
        <strain evidence="9 10">LMG 14934</strain>
    </source>
</reference>
<dbReference type="PANTHER" id="PTHR45436">
    <property type="entry name" value="SENSOR HISTIDINE KINASE YKOH"/>
    <property type="match status" value="1"/>
</dbReference>
<dbReference type="CDD" id="cd00082">
    <property type="entry name" value="HisKA"/>
    <property type="match status" value="1"/>
</dbReference>
<dbReference type="EC" id="2.7.13.3" evidence="3"/>
<dbReference type="EMBL" id="JGZM01000005">
    <property type="protein sequence ID" value="KFI86890.1"/>
    <property type="molecule type" value="Genomic_DNA"/>
</dbReference>
<name>A0A087CUE0_9BIFI</name>
<evidence type="ECO:0000256" key="7">
    <source>
        <dbReference type="SAM" id="Phobius"/>
    </source>
</evidence>
<keyword evidence="7" id="KW-0812">Transmembrane</keyword>
<comment type="subcellular location">
    <subcellularLocation>
        <location evidence="2">Cell membrane</location>
    </subcellularLocation>
</comment>
<feature type="transmembrane region" description="Helical" evidence="7">
    <location>
        <begin position="9"/>
        <end position="30"/>
    </location>
</feature>
<keyword evidence="4" id="KW-0597">Phosphoprotein</keyword>
<dbReference type="GO" id="GO:0000155">
    <property type="term" value="F:phosphorelay sensor kinase activity"/>
    <property type="evidence" value="ECO:0007669"/>
    <property type="project" value="InterPro"/>
</dbReference>
<proteinExistence type="predicted"/>
<dbReference type="InterPro" id="IPR003661">
    <property type="entry name" value="HisK_dim/P_dom"/>
</dbReference>
<evidence type="ECO:0000313" key="9">
    <source>
        <dbReference type="EMBL" id="KFI86890.1"/>
    </source>
</evidence>
<evidence type="ECO:0000256" key="6">
    <source>
        <dbReference type="ARBA" id="ARBA00022777"/>
    </source>
</evidence>
<keyword evidence="6 9" id="KW-0418">Kinase</keyword>
<keyword evidence="7" id="KW-0472">Membrane</keyword>
<organism evidence="9 10">
    <name type="scientific">Bifidobacterium pullorum subsp. saeculare DSM 6531 = LMG 14934</name>
    <dbReference type="NCBI Taxonomy" id="1437611"/>
    <lineage>
        <taxon>Bacteria</taxon>
        <taxon>Bacillati</taxon>
        <taxon>Actinomycetota</taxon>
        <taxon>Actinomycetes</taxon>
        <taxon>Bifidobacteriales</taxon>
        <taxon>Bifidobacteriaceae</taxon>
        <taxon>Bifidobacterium</taxon>
    </lineage>
</organism>
<dbReference type="Gene3D" id="1.10.287.130">
    <property type="match status" value="1"/>
</dbReference>
<evidence type="ECO:0000256" key="2">
    <source>
        <dbReference type="ARBA" id="ARBA00004236"/>
    </source>
</evidence>
<comment type="caution">
    <text evidence="9">The sequence shown here is derived from an EMBL/GenBank/DDBJ whole genome shotgun (WGS) entry which is preliminary data.</text>
</comment>
<feature type="transmembrane region" description="Helical" evidence="7">
    <location>
        <begin position="99"/>
        <end position="119"/>
    </location>
</feature>